<protein>
    <submittedName>
        <fullName evidence="2">DAK2 domain-containing protein</fullName>
    </submittedName>
</protein>
<comment type="caution">
    <text evidence="2">The sequence shown here is derived from an EMBL/GenBank/DDBJ whole genome shotgun (WGS) entry which is preliminary data.</text>
</comment>
<dbReference type="SMART" id="SM01121">
    <property type="entry name" value="Dak1_2"/>
    <property type="match status" value="1"/>
</dbReference>
<evidence type="ECO:0000259" key="1">
    <source>
        <dbReference type="PROSITE" id="PS51480"/>
    </source>
</evidence>
<dbReference type="Pfam" id="PF21645">
    <property type="entry name" value="FakA-like_M"/>
    <property type="match status" value="1"/>
</dbReference>
<feature type="domain" description="DhaL" evidence="1">
    <location>
        <begin position="10"/>
        <end position="196"/>
    </location>
</feature>
<reference evidence="2 3" key="1">
    <citation type="submission" date="2019-06" db="EMBL/GenBank/DDBJ databases">
        <title>Draft genome of C. phoceense Strain 272.</title>
        <authorList>
            <person name="Pacheco L.G.C."/>
            <person name="Barberis C.M."/>
            <person name="Almuzara M.N."/>
            <person name="Traglia G.M."/>
            <person name="Santos C.S."/>
            <person name="Rocha D.J.P.G."/>
            <person name="Aguiar E.R.G.R."/>
            <person name="Vay C.A."/>
        </authorList>
    </citation>
    <scope>NUCLEOTIDE SEQUENCE [LARGE SCALE GENOMIC DNA]</scope>
    <source>
        <strain evidence="2 3">272</strain>
    </source>
</reference>
<dbReference type="InterPro" id="IPR036117">
    <property type="entry name" value="DhaL_dom_sf"/>
</dbReference>
<dbReference type="PROSITE" id="PS51480">
    <property type="entry name" value="DHAL"/>
    <property type="match status" value="1"/>
</dbReference>
<dbReference type="SMART" id="SM01120">
    <property type="entry name" value="Dak2"/>
    <property type="match status" value="1"/>
</dbReference>
<dbReference type="InterPro" id="IPR004007">
    <property type="entry name" value="DhaL_dom"/>
</dbReference>
<name>A0A540R620_9CORY</name>
<evidence type="ECO:0000313" key="2">
    <source>
        <dbReference type="EMBL" id="TQE43191.1"/>
    </source>
</evidence>
<dbReference type="Proteomes" id="UP000318080">
    <property type="component" value="Unassembled WGS sequence"/>
</dbReference>
<dbReference type="STRING" id="1686286.GCA_900092335_01666"/>
<evidence type="ECO:0000313" key="3">
    <source>
        <dbReference type="Proteomes" id="UP000318080"/>
    </source>
</evidence>
<keyword evidence="3" id="KW-1185">Reference proteome</keyword>
<dbReference type="Pfam" id="PF02734">
    <property type="entry name" value="Dak2"/>
    <property type="match status" value="1"/>
</dbReference>
<organism evidence="2 3">
    <name type="scientific">Corynebacterium phoceense</name>
    <dbReference type="NCBI Taxonomy" id="1686286"/>
    <lineage>
        <taxon>Bacteria</taxon>
        <taxon>Bacillati</taxon>
        <taxon>Actinomycetota</taxon>
        <taxon>Actinomycetes</taxon>
        <taxon>Mycobacteriales</taxon>
        <taxon>Corynebacteriaceae</taxon>
        <taxon>Corynebacterium</taxon>
    </lineage>
</organism>
<sequence>MSQPESLDADGLYHWAQRAVAELARHRADINALNVFPVPDADTGSNMAHTMEAALAQADRGGDVAEALAVGSVRGARGNSGMVLSQVLRALADSTTDSRVDAAALADALSLAVELVDRAIADPVEGTIVTVLRAAAAAADAALAEGIALYPLLQRVLAAAQEALDATPSQLPALREAGVVDAGGAGLLVLLDALRAELDGAQLTEAAVPAESTGELEVIFYFEGDVDALTADIAPRGNSLVVARDGERAARVHIHTTEAGPLVELAFARGAVSNLRLEALPGVPEGASESVGRTVWAAAPAGPLAELFAGAGAEVVEPGRAVEANPGDIFLVNGSKGDAGEARVVPTDSYVAGIAALSVYDPTNADTDAVVSTMRDAARSMRVVRPAAVTFDALVVATRRLLAEGGEQVTILSARAVDATALTSKLGVEVMALTAPGIETEIGVE</sequence>
<proteinExistence type="predicted"/>
<dbReference type="RefSeq" id="WP_066484578.1">
    <property type="nucleotide sequence ID" value="NZ_JANIKK010000006.1"/>
</dbReference>
<dbReference type="SUPFAM" id="SSF101473">
    <property type="entry name" value="DhaL-like"/>
    <property type="match status" value="1"/>
</dbReference>
<accession>A0A540R620</accession>
<dbReference type="InterPro" id="IPR033470">
    <property type="entry name" value="FakA-like_C"/>
</dbReference>
<dbReference type="PANTHER" id="PTHR33434:SF4">
    <property type="entry name" value="PHOSPHATASE PROTEIN"/>
    <property type="match status" value="1"/>
</dbReference>
<gene>
    <name evidence="2" type="ORF">EJK80_08430</name>
</gene>
<dbReference type="Gene3D" id="1.25.40.340">
    <property type="match status" value="1"/>
</dbReference>
<dbReference type="AlphaFoldDB" id="A0A540R620"/>
<dbReference type="GO" id="GO:0004371">
    <property type="term" value="F:glycerone kinase activity"/>
    <property type="evidence" value="ECO:0007669"/>
    <property type="project" value="InterPro"/>
</dbReference>
<dbReference type="GO" id="GO:0006071">
    <property type="term" value="P:glycerol metabolic process"/>
    <property type="evidence" value="ECO:0007669"/>
    <property type="project" value="InterPro"/>
</dbReference>
<dbReference type="EMBL" id="VHIR01000011">
    <property type="protein sequence ID" value="TQE43191.1"/>
    <property type="molecule type" value="Genomic_DNA"/>
</dbReference>
<dbReference type="InterPro" id="IPR050270">
    <property type="entry name" value="DegV_domain_contain"/>
</dbReference>
<dbReference type="PANTHER" id="PTHR33434">
    <property type="entry name" value="DEGV DOMAIN-CONTAINING PROTEIN DR_1986-RELATED"/>
    <property type="match status" value="1"/>
</dbReference>
<dbReference type="InterPro" id="IPR048394">
    <property type="entry name" value="FakA-like_M"/>
</dbReference>